<dbReference type="SUPFAM" id="SSF56672">
    <property type="entry name" value="DNA/RNA polymerases"/>
    <property type="match status" value="1"/>
</dbReference>
<protein>
    <submittedName>
        <fullName evidence="3">Uncharacterized protein LOC107013537</fullName>
    </submittedName>
</protein>
<dbReference type="RefSeq" id="XP_015068912.1">
    <property type="nucleotide sequence ID" value="XM_015213426.1"/>
</dbReference>
<evidence type="ECO:0000259" key="1">
    <source>
        <dbReference type="Pfam" id="PF07727"/>
    </source>
</evidence>
<dbReference type="InterPro" id="IPR043502">
    <property type="entry name" value="DNA/RNA_pol_sf"/>
</dbReference>
<feature type="domain" description="Reverse transcriptase Ty1/copia-type" evidence="1">
    <location>
        <begin position="2"/>
        <end position="71"/>
    </location>
</feature>
<reference evidence="2" key="1">
    <citation type="journal article" date="2014" name="Nat. Genet.">
        <title>The genome of the stress-tolerant wild tomato species Solanum pennellii.</title>
        <authorList>
            <person name="Bolger A."/>
            <person name="Scossa F."/>
            <person name="Bolger M.E."/>
            <person name="Lanz C."/>
            <person name="Maumus F."/>
            <person name="Tohge T."/>
            <person name="Quesneville H."/>
            <person name="Alseekh S."/>
            <person name="Sorensen I."/>
            <person name="Lichtenstein G."/>
            <person name="Fich E.A."/>
            <person name="Conte M."/>
            <person name="Keller H."/>
            <person name="Schneeberger K."/>
            <person name="Schwacke R."/>
            <person name="Ofner I."/>
            <person name="Vrebalov J."/>
            <person name="Xu Y."/>
            <person name="Osorio S."/>
            <person name="Aflitos S.A."/>
            <person name="Schijlen E."/>
            <person name="Jimenez-Gomez J.M."/>
            <person name="Ryngajllo M."/>
            <person name="Kimura S."/>
            <person name="Kumar R."/>
            <person name="Koenig D."/>
            <person name="Headland L.R."/>
            <person name="Maloof J.N."/>
            <person name="Sinha N."/>
            <person name="van Ham R.C."/>
            <person name="Lankhorst R.K."/>
            <person name="Mao L."/>
            <person name="Vogel A."/>
            <person name="Arsova B."/>
            <person name="Panstruga R."/>
            <person name="Fei Z."/>
            <person name="Rose J.K."/>
            <person name="Zamir D."/>
            <person name="Carrari F."/>
            <person name="Giovannoni J.J."/>
            <person name="Weigel D."/>
            <person name="Usadel B."/>
            <person name="Fernie A.R."/>
        </authorList>
    </citation>
    <scope>NUCLEOTIDE SEQUENCE [LARGE SCALE GENOMIC DNA]</scope>
    <source>
        <strain evidence="2">cv. LA0716</strain>
    </source>
</reference>
<name>A0ABM1GBX3_SOLPN</name>
<evidence type="ECO:0000313" key="2">
    <source>
        <dbReference type="Proteomes" id="UP000694930"/>
    </source>
</evidence>
<keyword evidence="2" id="KW-1185">Reference proteome</keyword>
<dbReference type="Proteomes" id="UP000694930">
    <property type="component" value="Chromosome 3"/>
</dbReference>
<accession>A0ABM1GBX3</accession>
<gene>
    <name evidence="3" type="primary">LOC107013537</name>
</gene>
<dbReference type="CDD" id="cd09272">
    <property type="entry name" value="RNase_HI_RT_Ty1"/>
    <property type="match status" value="1"/>
</dbReference>
<dbReference type="GeneID" id="107013537"/>
<proteinExistence type="predicted"/>
<dbReference type="InterPro" id="IPR013103">
    <property type="entry name" value="RVT_2"/>
</dbReference>
<sequence length="171" mass="19424">MGFKQSHYDYSLFTKLVGDDTVEILVYVNDLLITGNNQQLLCDTRLDIQKKFKMKNLGELKFFLGIEVSRSNKAKYDEHINNELAEDDNILADPAKYQRLIGRLLYLTMTRPVHSQCNSKGSQETRRSVTGYIVRFGRGLISGKSKKQETVSRSSAKAEFRSMTACAAEIT</sequence>
<organism evidence="2 3">
    <name type="scientific">Solanum pennellii</name>
    <name type="common">Tomato</name>
    <name type="synonym">Lycopersicon pennellii</name>
    <dbReference type="NCBI Taxonomy" id="28526"/>
    <lineage>
        <taxon>Eukaryota</taxon>
        <taxon>Viridiplantae</taxon>
        <taxon>Streptophyta</taxon>
        <taxon>Embryophyta</taxon>
        <taxon>Tracheophyta</taxon>
        <taxon>Spermatophyta</taxon>
        <taxon>Magnoliopsida</taxon>
        <taxon>eudicotyledons</taxon>
        <taxon>Gunneridae</taxon>
        <taxon>Pentapetalae</taxon>
        <taxon>asterids</taxon>
        <taxon>lamiids</taxon>
        <taxon>Solanales</taxon>
        <taxon>Solanaceae</taxon>
        <taxon>Solanoideae</taxon>
        <taxon>Solaneae</taxon>
        <taxon>Solanum</taxon>
        <taxon>Solanum subgen. Lycopersicon</taxon>
    </lineage>
</organism>
<reference evidence="3" key="2">
    <citation type="submission" date="2025-08" db="UniProtKB">
        <authorList>
            <consortium name="RefSeq"/>
        </authorList>
    </citation>
    <scope>IDENTIFICATION</scope>
</reference>
<evidence type="ECO:0000313" key="3">
    <source>
        <dbReference type="RefSeq" id="XP_015068912.1"/>
    </source>
</evidence>
<dbReference type="PANTHER" id="PTHR11439">
    <property type="entry name" value="GAG-POL-RELATED RETROTRANSPOSON"/>
    <property type="match status" value="1"/>
</dbReference>
<dbReference type="PANTHER" id="PTHR11439:SF470">
    <property type="entry name" value="CYSTEINE-RICH RLK (RECEPTOR-LIKE PROTEIN KINASE) 8"/>
    <property type="match status" value="1"/>
</dbReference>
<dbReference type="Pfam" id="PF07727">
    <property type="entry name" value="RVT_2"/>
    <property type="match status" value="1"/>
</dbReference>